<feature type="compositionally biased region" description="Basic residues" evidence="11">
    <location>
        <begin position="1028"/>
        <end position="1061"/>
    </location>
</feature>
<dbReference type="GO" id="GO:0005634">
    <property type="term" value="C:nucleus"/>
    <property type="evidence" value="ECO:0007669"/>
    <property type="project" value="UniProtKB-SubCell"/>
</dbReference>
<name>A0AAD9PD31_RIDPI</name>
<dbReference type="Pfam" id="PF03914">
    <property type="entry name" value="CBF"/>
    <property type="match status" value="1"/>
</dbReference>
<feature type="region of interest" description="Disordered" evidence="11">
    <location>
        <begin position="848"/>
        <end position="969"/>
    </location>
</feature>
<dbReference type="EMBL" id="JAODUO010000030">
    <property type="protein sequence ID" value="KAK2192448.1"/>
    <property type="molecule type" value="Genomic_DNA"/>
</dbReference>
<keyword evidence="6" id="KW-0804">Transcription</keyword>
<evidence type="ECO:0000256" key="10">
    <source>
        <dbReference type="ARBA" id="ARBA00073389"/>
    </source>
</evidence>
<feature type="compositionally biased region" description="Basic and acidic residues" evidence="11">
    <location>
        <begin position="8"/>
        <end position="20"/>
    </location>
</feature>
<dbReference type="Proteomes" id="UP001209878">
    <property type="component" value="Unassembled WGS sequence"/>
</dbReference>
<dbReference type="InterPro" id="IPR040155">
    <property type="entry name" value="CEBPZ/Mak21-like"/>
</dbReference>
<feature type="compositionally biased region" description="Acidic residues" evidence="11">
    <location>
        <begin position="888"/>
        <end position="933"/>
    </location>
</feature>
<dbReference type="AlphaFoldDB" id="A0AAD9PD31"/>
<evidence type="ECO:0000256" key="9">
    <source>
        <dbReference type="ARBA" id="ARBA00058879"/>
    </source>
</evidence>
<keyword evidence="4" id="KW-0805">Transcription regulation</keyword>
<evidence type="ECO:0000259" key="12">
    <source>
        <dbReference type="Pfam" id="PF03914"/>
    </source>
</evidence>
<dbReference type="PANTHER" id="PTHR12048">
    <property type="entry name" value="CCAAT-BINDING FACTOR-RELATED"/>
    <property type="match status" value="1"/>
</dbReference>
<evidence type="ECO:0000256" key="7">
    <source>
        <dbReference type="ARBA" id="ARBA00023242"/>
    </source>
</evidence>
<organism evidence="13 14">
    <name type="scientific">Ridgeia piscesae</name>
    <name type="common">Tubeworm</name>
    <dbReference type="NCBI Taxonomy" id="27915"/>
    <lineage>
        <taxon>Eukaryota</taxon>
        <taxon>Metazoa</taxon>
        <taxon>Spiralia</taxon>
        <taxon>Lophotrochozoa</taxon>
        <taxon>Annelida</taxon>
        <taxon>Polychaeta</taxon>
        <taxon>Sedentaria</taxon>
        <taxon>Canalipalpata</taxon>
        <taxon>Sabellida</taxon>
        <taxon>Siboglinidae</taxon>
        <taxon>Ridgeia</taxon>
    </lineage>
</organism>
<feature type="region of interest" description="Disordered" evidence="11">
    <location>
        <begin position="795"/>
        <end position="817"/>
    </location>
</feature>
<evidence type="ECO:0000256" key="5">
    <source>
        <dbReference type="ARBA" id="ARBA00023159"/>
    </source>
</evidence>
<comment type="function">
    <text evidence="9">Stimulates transcription from the HSP70 promoter.</text>
</comment>
<feature type="region of interest" description="Disordered" evidence="11">
    <location>
        <begin position="1"/>
        <end position="23"/>
    </location>
</feature>
<keyword evidence="7" id="KW-0539">Nucleus</keyword>
<feature type="domain" description="CCAAT-binding factor" evidence="12">
    <location>
        <begin position="504"/>
        <end position="702"/>
    </location>
</feature>
<feature type="region of interest" description="Disordered" evidence="11">
    <location>
        <begin position="1018"/>
        <end position="1061"/>
    </location>
</feature>
<evidence type="ECO:0000313" key="13">
    <source>
        <dbReference type="EMBL" id="KAK2192448.1"/>
    </source>
</evidence>
<keyword evidence="5" id="KW-0010">Activator</keyword>
<comment type="similarity">
    <text evidence="2">Belongs to the CBF/MAK21 family.</text>
</comment>
<reference evidence="13" key="1">
    <citation type="journal article" date="2023" name="Mol. Biol. Evol.">
        <title>Third-Generation Sequencing Reveals the Adaptive Role of the Epigenome in Three Deep-Sea Polychaetes.</title>
        <authorList>
            <person name="Perez M."/>
            <person name="Aroh O."/>
            <person name="Sun Y."/>
            <person name="Lan Y."/>
            <person name="Juniper S.K."/>
            <person name="Young C.R."/>
            <person name="Angers B."/>
            <person name="Qian P.Y."/>
        </authorList>
    </citation>
    <scope>NUCLEOTIDE SEQUENCE</scope>
    <source>
        <strain evidence="13">R07B-5</strain>
    </source>
</reference>
<feature type="compositionally biased region" description="Polar residues" evidence="11">
    <location>
        <begin position="641"/>
        <end position="650"/>
    </location>
</feature>
<evidence type="ECO:0000313" key="14">
    <source>
        <dbReference type="Proteomes" id="UP001209878"/>
    </source>
</evidence>
<dbReference type="SUPFAM" id="SSF48371">
    <property type="entry name" value="ARM repeat"/>
    <property type="match status" value="1"/>
</dbReference>
<evidence type="ECO:0000256" key="8">
    <source>
        <dbReference type="ARBA" id="ARBA00031941"/>
    </source>
</evidence>
<evidence type="ECO:0000256" key="11">
    <source>
        <dbReference type="SAM" id="MobiDB-lite"/>
    </source>
</evidence>
<feature type="compositionally biased region" description="Acidic residues" evidence="11">
    <location>
        <begin position="800"/>
        <end position="817"/>
    </location>
</feature>
<keyword evidence="3" id="KW-0597">Phosphoprotein</keyword>
<accession>A0AAD9PD31</accession>
<feature type="compositionally biased region" description="Acidic residues" evidence="11">
    <location>
        <begin position="858"/>
        <end position="880"/>
    </location>
</feature>
<evidence type="ECO:0000256" key="6">
    <source>
        <dbReference type="ARBA" id="ARBA00023163"/>
    </source>
</evidence>
<evidence type="ECO:0000256" key="3">
    <source>
        <dbReference type="ARBA" id="ARBA00022553"/>
    </source>
</evidence>
<dbReference type="InterPro" id="IPR005612">
    <property type="entry name" value="CCAAT-binding_factor"/>
</dbReference>
<dbReference type="PANTHER" id="PTHR12048:SF0">
    <property type="entry name" value="CCAAT_ENHANCER-BINDING PROTEIN ZETA"/>
    <property type="match status" value="1"/>
</dbReference>
<comment type="caution">
    <text evidence="13">The sequence shown here is derived from an EMBL/GenBank/DDBJ whole genome shotgun (WGS) entry which is preliminary data.</text>
</comment>
<feature type="compositionally biased region" description="Basic and acidic residues" evidence="11">
    <location>
        <begin position="1018"/>
        <end position="1027"/>
    </location>
</feature>
<comment type="subcellular location">
    <subcellularLocation>
        <location evidence="1">Nucleus</location>
    </subcellularLocation>
</comment>
<protein>
    <recommendedName>
        <fullName evidence="10">CCAAT/enhancer-binding protein zeta</fullName>
    </recommendedName>
    <alternativeName>
        <fullName evidence="8">CCAAT-box-binding transcription factor</fullName>
    </alternativeName>
</protein>
<feature type="region of interest" description="Disordered" evidence="11">
    <location>
        <begin position="97"/>
        <end position="121"/>
    </location>
</feature>
<proteinExistence type="inferred from homology"/>
<gene>
    <name evidence="13" type="ORF">NP493_31g05000</name>
</gene>
<dbReference type="InterPro" id="IPR016024">
    <property type="entry name" value="ARM-type_fold"/>
</dbReference>
<evidence type="ECO:0000256" key="2">
    <source>
        <dbReference type="ARBA" id="ARBA00007797"/>
    </source>
</evidence>
<keyword evidence="14" id="KW-1185">Reference proteome</keyword>
<sequence>MAKAKSKHVGEEKDMKEPHNNDFTITDVLALGGTKADFELLENVEEADDEAVDHREDFEADPVKRDEVAALIKELGFEKIYSEESEPEPPRRVKLAVAPSTGDEPSQQLPSHPVENKTVKRTRNKYKPLAADDAVKSTSLSASSEDFLATYTPRTYLLCKPGGKWMDQEFTSDPTVYELPSATAIAKLKTFASKLYEDEVALYTKQQGKHSNSALNWRKTVLSSGTLSDKMAALTLKIQDSHVHNLSGVDTLVAMVGSKGRREALIALDTLRDLFLTELMPDRKLRTFQQHPLGDLTTLASGNRESRDKRLLLWYFEGELKDRYDRYIKAIEAMSHDTVAASKQKALATVFELLANKPEQEKLLLSMMVNKLGDPDYKTASKAVHQLNRLVERHPNMKAVVVLEVERLLYRPNISVKAQYYAICFLNQLQLSQQMSDLAARLITIYFSFFKVFVKKGEVDSKMLSALLTGVNRAYPFAKADKIKISEQLDTLYKTVHVVTFNVSVQTLMLLYQVMDTSDNISDRYYVALYRKLGDPELKRSAHQSMFLNLLFKSMKKDVCERRVCAFIKRLLQVCGYQPPTFICAALILLSELLKTRTNLLKVHHQAEGLDDDEEEHFVDAKDEDMEEDASEKETPVEMASSAQGHTTAPSWVHRRNLGDKSLTGAYDPLHRNPLYCNADRECVLELRKLTQHYHPSVSLFAHSLLKGEKMSYGGDPLQDFTLIHFLNRFVYRNPKKSMKEASSSDVLSHKKLTPKGVQSIPINDEKYLEMGEKSIPVDEKFFYRYFVQKASKTKKKDTTEDDDDAESDAESISDTEFDSFLDDYEKQIDGADAVKFDFAGEFSKQRARKSKKGREKEEEEEEDELMEGLSEEEMGFSDDENFKDAFADEEDDDEEVDFDEDDDDDDADQEVDFDEEGVAFSGDDEDDLEEADLTPTRKKGKRSHDFDDDIFLGPASNGKKQKAKSGGDSDLFAAAEEFSHLIDDNTGSKFDMIGSGAVSNKDNAHVKQLLWEEQRDKWLHDKDWRSNKRSKGIKKHNKPGGKFKPNKYKPNKPKQKKRQK</sequence>
<dbReference type="FunFam" id="1.25.10.10:FF:000805">
    <property type="entry name" value="Similar to transcription factor CBF/MAK21"/>
    <property type="match status" value="1"/>
</dbReference>
<feature type="region of interest" description="Disordered" evidence="11">
    <location>
        <begin position="623"/>
        <end position="650"/>
    </location>
</feature>
<evidence type="ECO:0000256" key="4">
    <source>
        <dbReference type="ARBA" id="ARBA00023015"/>
    </source>
</evidence>
<evidence type="ECO:0000256" key="1">
    <source>
        <dbReference type="ARBA" id="ARBA00004123"/>
    </source>
</evidence>